<dbReference type="Gene3D" id="1.10.150.50">
    <property type="entry name" value="Transcription Factor, Ets-1"/>
    <property type="match status" value="3"/>
</dbReference>
<evidence type="ECO:0000256" key="1">
    <source>
        <dbReference type="ARBA" id="ARBA00007547"/>
    </source>
</evidence>
<evidence type="ECO:0000256" key="4">
    <source>
        <dbReference type="ARBA" id="ARBA00023054"/>
    </source>
</evidence>
<dbReference type="PANTHER" id="PTHR12587:SF18">
    <property type="entry name" value="LIPRIN-BETA-2"/>
    <property type="match status" value="1"/>
</dbReference>
<dbReference type="CDD" id="cd09566">
    <property type="entry name" value="SAM_liprin-beta1_2_repeat2"/>
    <property type="match status" value="1"/>
</dbReference>
<dbReference type="GO" id="GO:0048786">
    <property type="term" value="C:presynaptic active zone"/>
    <property type="evidence" value="ECO:0007669"/>
    <property type="project" value="TreeGrafter"/>
</dbReference>
<dbReference type="SMART" id="SM00454">
    <property type="entry name" value="SAM"/>
    <property type="match status" value="3"/>
</dbReference>
<feature type="domain" description="SAM" evidence="7">
    <location>
        <begin position="311"/>
        <end position="375"/>
    </location>
</feature>
<dbReference type="Pfam" id="PF07647">
    <property type="entry name" value="SAM_2"/>
    <property type="match status" value="1"/>
</dbReference>
<evidence type="ECO:0000256" key="6">
    <source>
        <dbReference type="SAM" id="MobiDB-lite"/>
    </source>
</evidence>
<dbReference type="InterPro" id="IPR037617">
    <property type="entry name" value="LIPB1/2_SAM_1"/>
</dbReference>
<feature type="coiled-coil region" evidence="5">
    <location>
        <begin position="167"/>
        <end position="208"/>
    </location>
</feature>
<dbReference type="InterPro" id="IPR058914">
    <property type="entry name" value="LIPB1/2_CC"/>
</dbReference>
<dbReference type="GO" id="GO:0005829">
    <property type="term" value="C:cytosol"/>
    <property type="evidence" value="ECO:0007669"/>
    <property type="project" value="UniProtKB-ARBA"/>
</dbReference>
<feature type="compositionally biased region" description="Polar residues" evidence="6">
    <location>
        <begin position="227"/>
        <end position="248"/>
    </location>
</feature>
<evidence type="ECO:0000256" key="2">
    <source>
        <dbReference type="ARBA" id="ARBA00022553"/>
    </source>
</evidence>
<dbReference type="InterPro" id="IPR013761">
    <property type="entry name" value="SAM/pointed_sf"/>
</dbReference>
<feature type="domain" description="SAM" evidence="7">
    <location>
        <begin position="471"/>
        <end position="502"/>
    </location>
</feature>
<dbReference type="FunFam" id="1.10.150.50:FF:000005">
    <property type="entry name" value="Liprin-beta-1 isoform 1"/>
    <property type="match status" value="1"/>
</dbReference>
<dbReference type="AlphaFoldDB" id="A0A8C7LG50"/>
<dbReference type="InterPro" id="IPR037619">
    <property type="entry name" value="LIPB1/2_SAM_3rd"/>
</dbReference>
<organism evidence="8 9">
    <name type="scientific">Oncorhynchus mykiss</name>
    <name type="common">Rainbow trout</name>
    <name type="synonym">Salmo gairdneri</name>
    <dbReference type="NCBI Taxonomy" id="8022"/>
    <lineage>
        <taxon>Eukaryota</taxon>
        <taxon>Metazoa</taxon>
        <taxon>Chordata</taxon>
        <taxon>Craniata</taxon>
        <taxon>Vertebrata</taxon>
        <taxon>Euteleostomi</taxon>
        <taxon>Actinopterygii</taxon>
        <taxon>Neopterygii</taxon>
        <taxon>Teleostei</taxon>
        <taxon>Protacanthopterygii</taxon>
        <taxon>Salmoniformes</taxon>
        <taxon>Salmonidae</taxon>
        <taxon>Salmoninae</taxon>
        <taxon>Oncorhynchus</taxon>
    </lineage>
</organism>
<reference evidence="8" key="3">
    <citation type="submission" date="2025-09" db="UniProtKB">
        <authorList>
            <consortium name="Ensembl"/>
        </authorList>
    </citation>
    <scope>IDENTIFICATION</scope>
</reference>
<reference evidence="8" key="1">
    <citation type="submission" date="2020-07" db="EMBL/GenBank/DDBJ databases">
        <title>A long reads based de novo assembly of the rainbow trout Arlee double haploid line genome.</title>
        <authorList>
            <person name="Gao G."/>
            <person name="Palti Y."/>
        </authorList>
    </citation>
    <scope>NUCLEOTIDE SEQUENCE [LARGE SCALE GENOMIC DNA]</scope>
</reference>
<evidence type="ECO:0000313" key="9">
    <source>
        <dbReference type="Proteomes" id="UP000694395"/>
    </source>
</evidence>
<dbReference type="CDD" id="cd09569">
    <property type="entry name" value="SAM_liprin-beta1_2_repeat3"/>
    <property type="match status" value="1"/>
</dbReference>
<evidence type="ECO:0000256" key="5">
    <source>
        <dbReference type="SAM" id="Coils"/>
    </source>
</evidence>
<dbReference type="PANTHER" id="PTHR12587">
    <property type="entry name" value="LAR INTERACTING PROTEIN LIP -RELATED PROTEIN"/>
    <property type="match status" value="1"/>
</dbReference>
<proteinExistence type="inferred from homology"/>
<dbReference type="GeneTree" id="ENSGT01050000244951"/>
<comment type="similarity">
    <text evidence="1">Belongs to the liprin family. Liprin-beta subfamily.</text>
</comment>
<feature type="region of interest" description="Disordered" evidence="6">
    <location>
        <begin position="612"/>
        <end position="632"/>
    </location>
</feature>
<keyword evidence="4 5" id="KW-0175">Coiled coil</keyword>
<keyword evidence="2" id="KW-0597">Phosphoprotein</keyword>
<dbReference type="FunFam" id="1.10.150.50:FF:000007">
    <property type="entry name" value="Liprin-beta-1 isoform 1"/>
    <property type="match status" value="1"/>
</dbReference>
<feature type="region of interest" description="Disordered" evidence="6">
    <location>
        <begin position="269"/>
        <end position="302"/>
    </location>
</feature>
<feature type="compositionally biased region" description="Basic and acidic residues" evidence="6">
    <location>
        <begin position="274"/>
        <end position="285"/>
    </location>
</feature>
<dbReference type="Proteomes" id="UP000694395">
    <property type="component" value="Chromosome 2"/>
</dbReference>
<dbReference type="InterPro" id="IPR029515">
    <property type="entry name" value="Liprin"/>
</dbReference>
<evidence type="ECO:0000259" key="7">
    <source>
        <dbReference type="PROSITE" id="PS50105"/>
    </source>
</evidence>
<dbReference type="Pfam" id="PF26022">
    <property type="entry name" value="CC_Liprin_beta"/>
    <property type="match status" value="1"/>
</dbReference>
<feature type="domain" description="SAM" evidence="7">
    <location>
        <begin position="388"/>
        <end position="446"/>
    </location>
</feature>
<dbReference type="GO" id="GO:0007528">
    <property type="term" value="P:neuromuscular junction development"/>
    <property type="evidence" value="ECO:0007669"/>
    <property type="project" value="TreeGrafter"/>
</dbReference>
<reference evidence="8" key="2">
    <citation type="submission" date="2025-08" db="UniProtKB">
        <authorList>
            <consortium name="Ensembl"/>
        </authorList>
    </citation>
    <scope>IDENTIFICATION</scope>
</reference>
<accession>A0A8C7LG50</accession>
<dbReference type="Ensembl" id="ENSOMYT00000000926.2">
    <property type="protein sequence ID" value="ENSOMYP00000000804.2"/>
    <property type="gene ID" value="ENSOMYG00000000430.2"/>
</dbReference>
<evidence type="ECO:0000313" key="8">
    <source>
        <dbReference type="Ensembl" id="ENSOMYP00000000804.2"/>
    </source>
</evidence>
<dbReference type="PROSITE" id="PS50105">
    <property type="entry name" value="SAM_DOMAIN"/>
    <property type="match status" value="3"/>
</dbReference>
<protein>
    <submittedName>
        <fullName evidence="8">PPFIA binding protein 2</fullName>
    </submittedName>
</protein>
<sequence>MVAGSKAAAEYTNGLFELGSPGSAGPLQVLQLVEDLRLALELHLPSPPPILDSSFVCVFLQVNLRSPVNNESYQERLVRLEGDKEFLVLQVSVLTDQVEAQGEKIRDLESSLEEHHHKLNSTEEMLQQELLSRNSLETQKLDLMDEVSYLKLKLVGMDEKQNHNDSSKDQQNKAEGLLQELRLLKSKVDVLEGEKLQYERKLKATKVKNKIKLKKMFIHMSERLDESTQSDLSPLSSGVDSGKQSPVSPENKKNHLGIKKLWGKIRRTQSGTLQREDLEPGEFKRGGLRATASPRLARTGETLTSTPFSKWTPEQVCCWLEESGLDQYVILAQHWANSGQTLLSASPQDLEKEMGIKNPLHRKKLQLALKSFSTKTTEKSSELDHIWVTRWLDDIGLPQYKGQFHEGRVDGRMIQYLTVNDLLFLKVTSQLHHLSVKCAIHVLHVNKFNPNCLKRRPGDENKTSPSEVVQWSNHRVMEWLRSVDLAEYAPNLRGSGVHGGLIILEPRFNSDTLAMLLNIPPQKTLLRRHLATNFNMLVGSQAQQEKREFMESLGYAPLSTTAKVRPKKLGFSNFGHLRKKRCDESTDYICPLEAAQVQAVLNGAHRPYSGFRGLSPILDRDPDRRQQVGPNS</sequence>
<keyword evidence="9" id="KW-1185">Reference proteome</keyword>
<dbReference type="InterPro" id="IPR037618">
    <property type="entry name" value="LIPB1/2_SAM_2nd"/>
</dbReference>
<dbReference type="InterPro" id="IPR001660">
    <property type="entry name" value="SAM"/>
</dbReference>
<dbReference type="SUPFAM" id="SSF47769">
    <property type="entry name" value="SAM/Pointed domain"/>
    <property type="match status" value="3"/>
</dbReference>
<dbReference type="CDD" id="cd09563">
    <property type="entry name" value="SAM_liprin-beta1_2_repeat1"/>
    <property type="match status" value="1"/>
</dbReference>
<dbReference type="Pfam" id="PF00536">
    <property type="entry name" value="SAM_1"/>
    <property type="match status" value="2"/>
</dbReference>
<feature type="coiled-coil region" evidence="5">
    <location>
        <begin position="70"/>
        <end position="125"/>
    </location>
</feature>
<evidence type="ECO:0000256" key="3">
    <source>
        <dbReference type="ARBA" id="ARBA00022737"/>
    </source>
</evidence>
<keyword evidence="3" id="KW-0677">Repeat</keyword>
<feature type="region of interest" description="Disordered" evidence="6">
    <location>
        <begin position="224"/>
        <end position="254"/>
    </location>
</feature>
<name>A0A8C7LG50_ONCMY</name>